<dbReference type="GO" id="GO:0016423">
    <property type="term" value="F:tRNA (guanine) methyltransferase activity"/>
    <property type="evidence" value="ECO:0007669"/>
    <property type="project" value="TreeGrafter"/>
</dbReference>
<dbReference type="GO" id="GO:0030488">
    <property type="term" value="P:tRNA methylation"/>
    <property type="evidence" value="ECO:0007669"/>
    <property type="project" value="TreeGrafter"/>
</dbReference>
<accession>A0A1B6D6Q4</accession>
<organism evidence="5">
    <name type="scientific">Clastoptera arizonana</name>
    <name type="common">Arizona spittle bug</name>
    <dbReference type="NCBI Taxonomy" id="38151"/>
    <lineage>
        <taxon>Eukaryota</taxon>
        <taxon>Metazoa</taxon>
        <taxon>Ecdysozoa</taxon>
        <taxon>Arthropoda</taxon>
        <taxon>Hexapoda</taxon>
        <taxon>Insecta</taxon>
        <taxon>Pterygota</taxon>
        <taxon>Neoptera</taxon>
        <taxon>Paraneoptera</taxon>
        <taxon>Hemiptera</taxon>
        <taxon>Auchenorrhyncha</taxon>
        <taxon>Cercopoidea</taxon>
        <taxon>Clastopteridae</taxon>
        <taxon>Clastoptera</taxon>
    </lineage>
</organism>
<sequence length="234" mass="26627">MFDKKINILKQAENGVGLITIEATVPTGFELVAKDECLKLFGPDTTIYDYRGSIFFNIPIKDYNKVSKLRCIDHLFLVGPYFENVEVFCKNNPNFENTDVIKQNDLKLIGELAEKGHMDTTLKAWREMINFKGNAFPTKEEHLNYKVAVENKTEDVDDTKKVLKFRATCYRSGSHTFSSMEAATVFGGKLQDNFHWVVDLSDFDLNVVLNISGNAAYIALALTKESMHKRNITH</sequence>
<dbReference type="Gene3D" id="3.30.2130.30">
    <property type="match status" value="1"/>
</dbReference>
<name>A0A1B6D6Q4_9HEMI</name>
<evidence type="ECO:0000259" key="4">
    <source>
        <dbReference type="PROSITE" id="PS51165"/>
    </source>
</evidence>
<dbReference type="SMART" id="SM00981">
    <property type="entry name" value="THUMP"/>
    <property type="match status" value="1"/>
</dbReference>
<evidence type="ECO:0000256" key="2">
    <source>
        <dbReference type="ARBA" id="ARBA00022694"/>
    </source>
</evidence>
<dbReference type="PROSITE" id="PS51165">
    <property type="entry name" value="THUMP"/>
    <property type="match status" value="1"/>
</dbReference>
<feature type="non-terminal residue" evidence="5">
    <location>
        <position position="234"/>
    </location>
</feature>
<evidence type="ECO:0000256" key="1">
    <source>
        <dbReference type="ARBA" id="ARBA00004496"/>
    </source>
</evidence>
<keyword evidence="3" id="KW-0694">RNA-binding</keyword>
<dbReference type="SUPFAM" id="SSF143437">
    <property type="entry name" value="THUMP domain-like"/>
    <property type="match status" value="1"/>
</dbReference>
<evidence type="ECO:0000256" key="3">
    <source>
        <dbReference type="PROSITE-ProRule" id="PRU00529"/>
    </source>
</evidence>
<dbReference type="AlphaFoldDB" id="A0A1B6D6Q4"/>
<protein>
    <recommendedName>
        <fullName evidence="4">THUMP domain-containing protein</fullName>
    </recommendedName>
</protein>
<dbReference type="GO" id="GO:0005737">
    <property type="term" value="C:cytoplasm"/>
    <property type="evidence" value="ECO:0007669"/>
    <property type="project" value="UniProtKB-SubCell"/>
</dbReference>
<dbReference type="GO" id="GO:0003723">
    <property type="term" value="F:RNA binding"/>
    <property type="evidence" value="ECO:0007669"/>
    <property type="project" value="UniProtKB-UniRule"/>
</dbReference>
<evidence type="ECO:0000313" key="5">
    <source>
        <dbReference type="EMBL" id="JAS21353.1"/>
    </source>
</evidence>
<feature type="domain" description="THUMP" evidence="4">
    <location>
        <begin position="110"/>
        <end position="222"/>
    </location>
</feature>
<dbReference type="InterPro" id="IPR004114">
    <property type="entry name" value="THUMP_dom"/>
</dbReference>
<gene>
    <name evidence="5" type="ORF">g.10022</name>
</gene>
<reference evidence="5" key="1">
    <citation type="submission" date="2015-12" db="EMBL/GenBank/DDBJ databases">
        <title>De novo transcriptome assembly of four potential Pierce s Disease insect vectors from Arizona vineyards.</title>
        <authorList>
            <person name="Tassone E.E."/>
        </authorList>
    </citation>
    <scope>NUCLEOTIDE SEQUENCE</scope>
</reference>
<dbReference type="PANTHER" id="PTHR14911">
    <property type="entry name" value="THUMP DOMAIN-CONTAINING"/>
    <property type="match status" value="1"/>
</dbReference>
<comment type="subcellular location">
    <subcellularLocation>
        <location evidence="1">Cytoplasm</location>
    </subcellularLocation>
</comment>
<dbReference type="EMBL" id="GEDC01015945">
    <property type="protein sequence ID" value="JAS21353.1"/>
    <property type="molecule type" value="Transcribed_RNA"/>
</dbReference>
<keyword evidence="2" id="KW-0819">tRNA processing</keyword>
<dbReference type="CDD" id="cd11715">
    <property type="entry name" value="THUMP_AdoMetMT"/>
    <property type="match status" value="1"/>
</dbReference>
<dbReference type="Pfam" id="PF02926">
    <property type="entry name" value="THUMP"/>
    <property type="match status" value="1"/>
</dbReference>
<proteinExistence type="predicted"/>
<dbReference type="PANTHER" id="PTHR14911:SF13">
    <property type="entry name" value="TRNA (GUANINE(6)-N2)-METHYLTRANSFERASE THUMP3"/>
    <property type="match status" value="1"/>
</dbReference>